<evidence type="ECO:0000313" key="2">
    <source>
        <dbReference type="EMBL" id="NYG35787.1"/>
    </source>
</evidence>
<dbReference type="SUPFAM" id="SSF53335">
    <property type="entry name" value="S-adenosyl-L-methionine-dependent methyltransferases"/>
    <property type="match status" value="1"/>
</dbReference>
<name>A0A852WZV5_9MICO</name>
<reference evidence="2 3" key="1">
    <citation type="submission" date="2020-07" db="EMBL/GenBank/DDBJ databases">
        <title>Sequencing the genomes of 1000 actinobacteria strains.</title>
        <authorList>
            <person name="Klenk H.-P."/>
        </authorList>
    </citation>
    <scope>NUCLEOTIDE SEQUENCE [LARGE SCALE GENOMIC DNA]</scope>
    <source>
        <strain evidence="2 3">DSM 24723</strain>
    </source>
</reference>
<proteinExistence type="predicted"/>
<dbReference type="AlphaFoldDB" id="A0A852WZV5"/>
<evidence type="ECO:0000313" key="3">
    <source>
        <dbReference type="Proteomes" id="UP000592181"/>
    </source>
</evidence>
<evidence type="ECO:0000259" key="1">
    <source>
        <dbReference type="Pfam" id="PF18096"/>
    </source>
</evidence>
<dbReference type="Gene3D" id="3.40.50.150">
    <property type="entry name" value="Vaccinia Virus protein VP39"/>
    <property type="match status" value="1"/>
</dbReference>
<dbReference type="InterPro" id="IPR041497">
    <property type="entry name" value="Thump-like"/>
</dbReference>
<comment type="caution">
    <text evidence="2">The sequence shown here is derived from an EMBL/GenBank/DDBJ whole genome shotgun (WGS) entry which is preliminary data.</text>
</comment>
<feature type="domain" description="THUMP-like" evidence="1">
    <location>
        <begin position="335"/>
        <end position="407"/>
    </location>
</feature>
<dbReference type="EMBL" id="JACBZX010000001">
    <property type="protein sequence ID" value="NYG35787.1"/>
    <property type="molecule type" value="Genomic_DNA"/>
</dbReference>
<sequence>MDPSTVRWLASPEGQAMLRALPEYRETDAVAVASDLRARGLTPERASALLTQQRLRARATDKFGEFAAGMLFTADGLEQASRVEVAAGHAGRFAAASLATVHDLGCGIGADAIAMSALGVTVHAVDADAVTAAVADVNLRPWPDSRARHGTAEGVSLPADPLRARAGAWLDPARRTPGVADAHGRTRRVFRLEDLRPTWEHVLSVARDVPATGVKLAPSLPHDVPPLGTEAQWTSFGGTALECAVWWGPLATHHGRSARVLRRGAPPVEVDQRAADDDPPTVAALAALGPWLYEADRAVVQAGLVGAVTAATSGAELEPGLGYVTSGERVELGYARRYRVLEAMPFSVKRLRGWLREHQLTGLTIKKRGIRLDEHQLRRQLKIGRADGDQATVLLTRVAGEQTVLVLTADPDEPPTS</sequence>
<accession>A0A852WZV5</accession>
<dbReference type="Proteomes" id="UP000592181">
    <property type="component" value="Unassembled WGS sequence"/>
</dbReference>
<protein>
    <recommendedName>
        <fullName evidence="1">THUMP-like domain-containing protein</fullName>
    </recommendedName>
</protein>
<dbReference type="RefSeq" id="WP_179461403.1">
    <property type="nucleotide sequence ID" value="NZ_JACBZX010000001.1"/>
</dbReference>
<dbReference type="InterPro" id="IPR029063">
    <property type="entry name" value="SAM-dependent_MTases_sf"/>
</dbReference>
<keyword evidence="3" id="KW-1185">Reference proteome</keyword>
<gene>
    <name evidence="2" type="ORF">BJY28_000256</name>
</gene>
<dbReference type="Pfam" id="PF18096">
    <property type="entry name" value="Thump_like"/>
    <property type="match status" value="1"/>
</dbReference>
<organism evidence="2 3">
    <name type="scientific">Janibacter alkaliphilus</name>
    <dbReference type="NCBI Taxonomy" id="1069963"/>
    <lineage>
        <taxon>Bacteria</taxon>
        <taxon>Bacillati</taxon>
        <taxon>Actinomycetota</taxon>
        <taxon>Actinomycetes</taxon>
        <taxon>Micrococcales</taxon>
        <taxon>Intrasporangiaceae</taxon>
        <taxon>Janibacter</taxon>
    </lineage>
</organism>